<evidence type="ECO:0000313" key="2">
    <source>
        <dbReference type="EMBL" id="RCX11370.1"/>
    </source>
</evidence>
<dbReference type="SUPFAM" id="SSF160719">
    <property type="entry name" value="gpW/gp25-like"/>
    <property type="match status" value="1"/>
</dbReference>
<reference evidence="2 3" key="1">
    <citation type="submission" date="2018-07" db="EMBL/GenBank/DDBJ databases">
        <title>Genomic Encyclopedia of Type Strains, Phase IV (KMG-IV): sequencing the most valuable type-strain genomes for metagenomic binning, comparative biology and taxonomic classification.</title>
        <authorList>
            <person name="Goeker M."/>
        </authorList>
    </citation>
    <scope>NUCLEOTIDE SEQUENCE [LARGE SCALE GENOMIC DNA]</scope>
    <source>
        <strain evidence="2 3">DSM 27016</strain>
    </source>
</reference>
<dbReference type="Proteomes" id="UP000253034">
    <property type="component" value="Unassembled WGS sequence"/>
</dbReference>
<dbReference type="RefSeq" id="WP_114299123.1">
    <property type="nucleotide sequence ID" value="NZ_QPJT01000025.1"/>
</dbReference>
<dbReference type="AlphaFoldDB" id="A0A369APS6"/>
<organism evidence="2 3">
    <name type="scientific">Anaerobacterium chartisolvens</name>
    <dbReference type="NCBI Taxonomy" id="1297424"/>
    <lineage>
        <taxon>Bacteria</taxon>
        <taxon>Bacillati</taxon>
        <taxon>Bacillota</taxon>
        <taxon>Clostridia</taxon>
        <taxon>Eubacteriales</taxon>
        <taxon>Oscillospiraceae</taxon>
        <taxon>Anaerobacterium</taxon>
    </lineage>
</organism>
<proteinExistence type="predicted"/>
<gene>
    <name evidence="2" type="ORF">DFR58_12516</name>
</gene>
<accession>A0A369APS6</accession>
<keyword evidence="3" id="KW-1185">Reference proteome</keyword>
<dbReference type="InterPro" id="IPR007048">
    <property type="entry name" value="IraD/Gp25-like"/>
</dbReference>
<dbReference type="OrthoDB" id="9802846at2"/>
<name>A0A369APS6_9FIRM</name>
<evidence type="ECO:0000313" key="3">
    <source>
        <dbReference type="Proteomes" id="UP000253034"/>
    </source>
</evidence>
<dbReference type="Pfam" id="PF04965">
    <property type="entry name" value="GPW_gp25"/>
    <property type="match status" value="1"/>
</dbReference>
<dbReference type="EMBL" id="QPJT01000025">
    <property type="protein sequence ID" value="RCX11370.1"/>
    <property type="molecule type" value="Genomic_DNA"/>
</dbReference>
<dbReference type="Gene3D" id="3.10.450.40">
    <property type="match status" value="1"/>
</dbReference>
<protein>
    <recommendedName>
        <fullName evidence="1">IraD/Gp25-like domain-containing protein</fullName>
    </recommendedName>
</protein>
<comment type="caution">
    <text evidence="2">The sequence shown here is derived from an EMBL/GenBank/DDBJ whole genome shotgun (WGS) entry which is preliminary data.</text>
</comment>
<feature type="domain" description="IraD/Gp25-like" evidence="1">
    <location>
        <begin position="29"/>
        <end position="119"/>
    </location>
</feature>
<evidence type="ECO:0000259" key="1">
    <source>
        <dbReference type="Pfam" id="PF04965"/>
    </source>
</evidence>
<sequence length="137" mass="16074">MADTNGFLGRGWKFPPSIDSITGRFKTVEYEEDIKEAIYLILMTKYHERVMMPEFGSNIHEYVFSQKDFTVLNLLKQDVRDALIQWEPRIINLEVEILQDALEANKINIHIKYEARATNNPFNLVYPFYINEGIGEK</sequence>